<dbReference type="EMBL" id="CABWKQ010000030">
    <property type="protein sequence ID" value="VWX37778.1"/>
    <property type="molecule type" value="Genomic_DNA"/>
</dbReference>
<dbReference type="SUPFAM" id="SSF46785">
    <property type="entry name" value="Winged helix' DNA-binding domain"/>
    <property type="match status" value="1"/>
</dbReference>
<evidence type="ECO:0000256" key="2">
    <source>
        <dbReference type="ARBA" id="ARBA00023015"/>
    </source>
</evidence>
<sequence length="276" mass="31264">MKEMMNMDLRQYRYFCAVVEEQSVTRAAERLRMAQPALTQQIRKMEELLGVRLIERAGRGIRITASGERLYERAVSLLRYEAETRIEVSDIKEGRTGILRIGVNTLSAGRLTGWVQEMKRRHPRITMQIHQGESAALIDRLKDHAIDVALVRLPIEAQGVTIEWMEEEPFYQIHHPDFPDADVIIPSQEGLGVFQTLSQQFGVVSQETCSDVLTLIGLVRSGQAVTLLPESTLRELDMTGLVRERLPDATSTTALVWLTEDGQSALTQQWVSIVHE</sequence>
<gene>
    <name evidence="6" type="ORF">EXIGUO9Y_360058</name>
</gene>
<comment type="similarity">
    <text evidence="1">Belongs to the LysR transcriptional regulatory family.</text>
</comment>
<dbReference type="GO" id="GO:0003677">
    <property type="term" value="F:DNA binding"/>
    <property type="evidence" value="ECO:0007669"/>
    <property type="project" value="UniProtKB-KW"/>
</dbReference>
<dbReference type="FunFam" id="1.10.10.10:FF:000001">
    <property type="entry name" value="LysR family transcriptional regulator"/>
    <property type="match status" value="1"/>
</dbReference>
<dbReference type="PANTHER" id="PTHR30346">
    <property type="entry name" value="TRANSCRIPTIONAL DUAL REGULATOR HCAR-RELATED"/>
    <property type="match status" value="1"/>
</dbReference>
<protein>
    <submittedName>
        <fullName evidence="6">Transcriptional regulator, LysR family</fullName>
    </submittedName>
</protein>
<keyword evidence="2" id="KW-0805">Transcription regulation</keyword>
<dbReference type="InterPro" id="IPR005119">
    <property type="entry name" value="LysR_subst-bd"/>
</dbReference>
<evidence type="ECO:0000313" key="6">
    <source>
        <dbReference type="EMBL" id="VWX37778.1"/>
    </source>
</evidence>
<keyword evidence="4" id="KW-0804">Transcription</keyword>
<keyword evidence="3" id="KW-0238">DNA-binding</keyword>
<dbReference type="PRINTS" id="PR00039">
    <property type="entry name" value="HTHLYSR"/>
</dbReference>
<organism evidence="6 7">
    <name type="scientific">Exiguobacterium oxidotolerans</name>
    <dbReference type="NCBI Taxonomy" id="223958"/>
    <lineage>
        <taxon>Bacteria</taxon>
        <taxon>Bacillati</taxon>
        <taxon>Bacillota</taxon>
        <taxon>Bacilli</taxon>
        <taxon>Bacillales</taxon>
        <taxon>Bacillales Family XII. Incertae Sedis</taxon>
        <taxon>Exiguobacterium</taxon>
    </lineage>
</organism>
<evidence type="ECO:0000259" key="5">
    <source>
        <dbReference type="PROSITE" id="PS50931"/>
    </source>
</evidence>
<accession>A0A653IFA9</accession>
<dbReference type="InterPro" id="IPR036390">
    <property type="entry name" value="WH_DNA-bd_sf"/>
</dbReference>
<dbReference type="AlphaFoldDB" id="A0A653IFA9"/>
<feature type="domain" description="HTH lysR-type" evidence="5">
    <location>
        <begin position="7"/>
        <end position="64"/>
    </location>
</feature>
<evidence type="ECO:0000313" key="7">
    <source>
        <dbReference type="Proteomes" id="UP000439752"/>
    </source>
</evidence>
<keyword evidence="7" id="KW-1185">Reference proteome</keyword>
<dbReference type="InterPro" id="IPR000847">
    <property type="entry name" value="LysR_HTH_N"/>
</dbReference>
<dbReference type="Pfam" id="PF00126">
    <property type="entry name" value="HTH_1"/>
    <property type="match status" value="1"/>
</dbReference>
<dbReference type="GO" id="GO:0003700">
    <property type="term" value="F:DNA-binding transcription factor activity"/>
    <property type="evidence" value="ECO:0007669"/>
    <property type="project" value="InterPro"/>
</dbReference>
<reference evidence="6 7" key="1">
    <citation type="submission" date="2019-10" db="EMBL/GenBank/DDBJ databases">
        <authorList>
            <person name="Karimi E."/>
        </authorList>
    </citation>
    <scope>NUCLEOTIDE SEQUENCE [LARGE SCALE GENOMIC DNA]</scope>
    <source>
        <strain evidence="6">Exiguobacterium sp. 9Y</strain>
    </source>
</reference>
<dbReference type="Proteomes" id="UP000439752">
    <property type="component" value="Unassembled WGS sequence"/>
</dbReference>
<dbReference type="PROSITE" id="PS50931">
    <property type="entry name" value="HTH_LYSR"/>
    <property type="match status" value="1"/>
</dbReference>
<dbReference type="Gene3D" id="1.10.10.10">
    <property type="entry name" value="Winged helix-like DNA-binding domain superfamily/Winged helix DNA-binding domain"/>
    <property type="match status" value="1"/>
</dbReference>
<dbReference type="GO" id="GO:0032993">
    <property type="term" value="C:protein-DNA complex"/>
    <property type="evidence" value="ECO:0007669"/>
    <property type="project" value="TreeGrafter"/>
</dbReference>
<evidence type="ECO:0000256" key="1">
    <source>
        <dbReference type="ARBA" id="ARBA00009437"/>
    </source>
</evidence>
<dbReference type="CDD" id="cd05466">
    <property type="entry name" value="PBP2_LTTR_substrate"/>
    <property type="match status" value="1"/>
</dbReference>
<evidence type="ECO:0000256" key="3">
    <source>
        <dbReference type="ARBA" id="ARBA00023125"/>
    </source>
</evidence>
<evidence type="ECO:0000256" key="4">
    <source>
        <dbReference type="ARBA" id="ARBA00023163"/>
    </source>
</evidence>
<dbReference type="SUPFAM" id="SSF53850">
    <property type="entry name" value="Periplasmic binding protein-like II"/>
    <property type="match status" value="1"/>
</dbReference>
<dbReference type="PANTHER" id="PTHR30346:SF0">
    <property type="entry name" value="HCA OPERON TRANSCRIPTIONAL ACTIVATOR HCAR"/>
    <property type="match status" value="1"/>
</dbReference>
<dbReference type="InterPro" id="IPR036388">
    <property type="entry name" value="WH-like_DNA-bd_sf"/>
</dbReference>
<proteinExistence type="inferred from homology"/>
<dbReference type="Gene3D" id="3.40.190.10">
    <property type="entry name" value="Periplasmic binding protein-like II"/>
    <property type="match status" value="3"/>
</dbReference>
<name>A0A653IFA9_9BACL</name>
<dbReference type="Pfam" id="PF03466">
    <property type="entry name" value="LysR_substrate"/>
    <property type="match status" value="1"/>
</dbReference>